<evidence type="ECO:0000256" key="1">
    <source>
        <dbReference type="ARBA" id="ARBA00001947"/>
    </source>
</evidence>
<keyword evidence="4" id="KW-0560">Oxidoreductase</keyword>
<dbReference type="Pfam" id="PF08240">
    <property type="entry name" value="ADH_N"/>
    <property type="match status" value="1"/>
</dbReference>
<evidence type="ECO:0000256" key="2">
    <source>
        <dbReference type="ARBA" id="ARBA00022723"/>
    </source>
</evidence>
<keyword evidence="2 5" id="KW-0479">Metal-binding</keyword>
<dbReference type="InterPro" id="IPR036291">
    <property type="entry name" value="NAD(P)-bd_dom_sf"/>
</dbReference>
<reference evidence="7 8" key="1">
    <citation type="submission" date="2019-11" db="EMBL/GenBank/DDBJ databases">
        <authorList>
            <person name="Jiang L.-Q."/>
        </authorList>
    </citation>
    <scope>NUCLEOTIDE SEQUENCE [LARGE SCALE GENOMIC DNA]</scope>
    <source>
        <strain evidence="7 8">YIM 132087</strain>
    </source>
</reference>
<sequence>MYAAIINGPGQIEYAEVPDPRLSTGGDAIVRVVASCVCGSDLWRYRGVLATAPGDRIGHEFIGVVEEIGPSVTDVRVGDFVVAPFYDCDMTCPNCLTGMSVACLTRSLWASNDSIGGFADGAQGELVRVPRADSTLLVLPEAPDEALVPHVLALCDVFTTGYHAARSAQVAAGDNVVVIGDGAVGLCAVLAASRSGAERIVVMSRHPDRQQIARTFGATDVLTARGAEAVTEVRDMFEGIGPDRVLECVGTNDAWDQAIRSVRPGGAVAVVGVPHGGPELPARYMFSNNIRLSGGSTPVRDYLPELLGEVIEGNLRPGVVFDAQMPLSQVGEAYRAMDERRSIKVMLRPGAQPGAVNP</sequence>
<dbReference type="InterPro" id="IPR020843">
    <property type="entry name" value="ER"/>
</dbReference>
<dbReference type="InterPro" id="IPR011032">
    <property type="entry name" value="GroES-like_sf"/>
</dbReference>
<dbReference type="Gene3D" id="3.90.180.10">
    <property type="entry name" value="Medium-chain alcohol dehydrogenases, catalytic domain"/>
    <property type="match status" value="1"/>
</dbReference>
<evidence type="ECO:0000256" key="5">
    <source>
        <dbReference type="RuleBase" id="RU361277"/>
    </source>
</evidence>
<gene>
    <name evidence="7" type="ORF">GIS00_01220</name>
</gene>
<dbReference type="GO" id="GO:0008270">
    <property type="term" value="F:zinc ion binding"/>
    <property type="evidence" value="ECO:0007669"/>
    <property type="project" value="InterPro"/>
</dbReference>
<dbReference type="SUPFAM" id="SSF50129">
    <property type="entry name" value="GroES-like"/>
    <property type="match status" value="1"/>
</dbReference>
<accession>A0A7K1FEM8</accession>
<feature type="domain" description="Enoyl reductase (ER)" evidence="6">
    <location>
        <begin position="8"/>
        <end position="347"/>
    </location>
</feature>
<keyword evidence="3 5" id="KW-0862">Zinc</keyword>
<evidence type="ECO:0000313" key="7">
    <source>
        <dbReference type="EMBL" id="MTD12565.1"/>
    </source>
</evidence>
<comment type="similarity">
    <text evidence="5">Belongs to the zinc-containing alcohol dehydrogenase family.</text>
</comment>
<evidence type="ECO:0000256" key="3">
    <source>
        <dbReference type="ARBA" id="ARBA00022833"/>
    </source>
</evidence>
<dbReference type="Gene3D" id="3.40.50.720">
    <property type="entry name" value="NAD(P)-binding Rossmann-like Domain"/>
    <property type="match status" value="1"/>
</dbReference>
<proteinExistence type="inferred from homology"/>
<dbReference type="GO" id="GO:0016491">
    <property type="term" value="F:oxidoreductase activity"/>
    <property type="evidence" value="ECO:0007669"/>
    <property type="project" value="UniProtKB-KW"/>
</dbReference>
<comment type="caution">
    <text evidence="7">The sequence shown here is derived from an EMBL/GenBank/DDBJ whole genome shotgun (WGS) entry which is preliminary data.</text>
</comment>
<name>A0A7K1FEM8_9ACTN</name>
<keyword evidence="8" id="KW-1185">Reference proteome</keyword>
<dbReference type="InterPro" id="IPR013154">
    <property type="entry name" value="ADH-like_N"/>
</dbReference>
<dbReference type="Proteomes" id="UP000460221">
    <property type="component" value="Unassembled WGS sequence"/>
</dbReference>
<organism evidence="7 8">
    <name type="scientific">Nakamurella alba</name>
    <dbReference type="NCBI Taxonomy" id="2665158"/>
    <lineage>
        <taxon>Bacteria</taxon>
        <taxon>Bacillati</taxon>
        <taxon>Actinomycetota</taxon>
        <taxon>Actinomycetes</taxon>
        <taxon>Nakamurellales</taxon>
        <taxon>Nakamurellaceae</taxon>
        <taxon>Nakamurella</taxon>
    </lineage>
</organism>
<dbReference type="PROSITE" id="PS00059">
    <property type="entry name" value="ADH_ZINC"/>
    <property type="match status" value="1"/>
</dbReference>
<dbReference type="Pfam" id="PF00107">
    <property type="entry name" value="ADH_zinc_N"/>
    <property type="match status" value="1"/>
</dbReference>
<dbReference type="SMART" id="SM00829">
    <property type="entry name" value="PKS_ER"/>
    <property type="match status" value="1"/>
</dbReference>
<dbReference type="SUPFAM" id="SSF51735">
    <property type="entry name" value="NAD(P)-binding Rossmann-fold domains"/>
    <property type="match status" value="1"/>
</dbReference>
<dbReference type="EMBL" id="WLYK01000001">
    <property type="protein sequence ID" value="MTD12565.1"/>
    <property type="molecule type" value="Genomic_DNA"/>
</dbReference>
<evidence type="ECO:0000256" key="4">
    <source>
        <dbReference type="ARBA" id="ARBA00023002"/>
    </source>
</evidence>
<evidence type="ECO:0000259" key="6">
    <source>
        <dbReference type="SMART" id="SM00829"/>
    </source>
</evidence>
<dbReference type="AlphaFoldDB" id="A0A7K1FEM8"/>
<dbReference type="RefSeq" id="WP_154766609.1">
    <property type="nucleotide sequence ID" value="NZ_WLYK01000001.1"/>
</dbReference>
<comment type="cofactor">
    <cofactor evidence="1 5">
        <name>Zn(2+)</name>
        <dbReference type="ChEBI" id="CHEBI:29105"/>
    </cofactor>
</comment>
<evidence type="ECO:0000313" key="8">
    <source>
        <dbReference type="Proteomes" id="UP000460221"/>
    </source>
</evidence>
<dbReference type="PANTHER" id="PTHR42813:SF2">
    <property type="entry name" value="DEHYDROGENASE, ZINC-CONTAINING, PUTATIVE (AFU_ORTHOLOGUE AFUA_2G02810)-RELATED"/>
    <property type="match status" value="1"/>
</dbReference>
<dbReference type="InterPro" id="IPR002328">
    <property type="entry name" value="ADH_Zn_CS"/>
</dbReference>
<protein>
    <submittedName>
        <fullName evidence="7">Zinc-binding dehydrogenase</fullName>
    </submittedName>
</protein>
<dbReference type="PANTHER" id="PTHR42813">
    <property type="entry name" value="ZINC-TYPE ALCOHOL DEHYDROGENASE-LIKE"/>
    <property type="match status" value="1"/>
</dbReference>
<dbReference type="InterPro" id="IPR013149">
    <property type="entry name" value="ADH-like_C"/>
</dbReference>